<protein>
    <submittedName>
        <fullName evidence="1">Uncharacterized protein</fullName>
    </submittedName>
</protein>
<keyword evidence="2" id="KW-1185">Reference proteome</keyword>
<name>A0A7W9A1R9_9CAUL</name>
<reference evidence="1 2" key="1">
    <citation type="submission" date="2020-08" db="EMBL/GenBank/DDBJ databases">
        <title>Genomic Encyclopedia of Type Strains, Phase IV (KMG-IV): sequencing the most valuable type-strain genomes for metagenomic binning, comparative biology and taxonomic classification.</title>
        <authorList>
            <person name="Goeker M."/>
        </authorList>
    </citation>
    <scope>NUCLEOTIDE SEQUENCE [LARGE SCALE GENOMIC DNA]</scope>
    <source>
        <strain evidence="1 2">DSM 24448</strain>
    </source>
</reference>
<comment type="caution">
    <text evidence="1">The sequence shown here is derived from an EMBL/GenBank/DDBJ whole genome shotgun (WGS) entry which is preliminary data.</text>
</comment>
<evidence type="ECO:0000313" key="1">
    <source>
        <dbReference type="EMBL" id="MBB5659570.1"/>
    </source>
</evidence>
<sequence length="205" mass="21650">MSHHLKQLLGAAGMIALLAACSPETETPTDPVPPPAATDPTAAATTGVTLTGEGWESLRIGMTRAEIVEALGEDANPNAVGGPDPESCDQFRPERAPESMLLMVQSDRLTRISLTDPSEIMTDKGLRVGDTAERVKAAYGDRAIVTPHKYQDAPAEYVTVWTRAGGEGYVEDENARGIVYEIGSDGTVMAIHAGGPSIQYVEGCL</sequence>
<dbReference type="EMBL" id="JACIJB010000001">
    <property type="protein sequence ID" value="MBB5659570.1"/>
    <property type="molecule type" value="Genomic_DNA"/>
</dbReference>
<evidence type="ECO:0000313" key="2">
    <source>
        <dbReference type="Proteomes" id="UP000548978"/>
    </source>
</evidence>
<dbReference type="AlphaFoldDB" id="A0A7W9A1R9"/>
<organism evidence="1 2">
    <name type="scientific">Brevundimonas halotolerans</name>
    <dbReference type="NCBI Taxonomy" id="69670"/>
    <lineage>
        <taxon>Bacteria</taxon>
        <taxon>Pseudomonadati</taxon>
        <taxon>Pseudomonadota</taxon>
        <taxon>Alphaproteobacteria</taxon>
        <taxon>Caulobacterales</taxon>
        <taxon>Caulobacteraceae</taxon>
        <taxon>Brevundimonas</taxon>
    </lineage>
</organism>
<gene>
    <name evidence="1" type="ORF">FHS65_000288</name>
</gene>
<dbReference type="Proteomes" id="UP000548978">
    <property type="component" value="Unassembled WGS sequence"/>
</dbReference>
<dbReference type="RefSeq" id="WP_164461849.1">
    <property type="nucleotide sequence ID" value="NZ_JACIJB010000001.1"/>
</dbReference>
<dbReference type="PROSITE" id="PS51257">
    <property type="entry name" value="PROKAR_LIPOPROTEIN"/>
    <property type="match status" value="1"/>
</dbReference>
<accession>A0A7W9A1R9</accession>
<proteinExistence type="predicted"/>